<dbReference type="RefSeq" id="XP_022684799.1">
    <property type="nucleotide sequence ID" value="XM_022829064.1"/>
</dbReference>
<dbReference type="EMBL" id="CM003535">
    <property type="protein sequence ID" value="RCV38597.1"/>
    <property type="molecule type" value="Genomic_DNA"/>
</dbReference>
<feature type="domain" description="Disease resistance N-terminal" evidence="9">
    <location>
        <begin position="8"/>
        <end position="88"/>
    </location>
</feature>
<feature type="domain" description="Disease resistance R13L4/SHOC-2-like LRR" evidence="11">
    <location>
        <begin position="544"/>
        <end position="859"/>
    </location>
</feature>
<dbReference type="GO" id="GO:0042742">
    <property type="term" value="P:defense response to bacterium"/>
    <property type="evidence" value="ECO:0007669"/>
    <property type="project" value="UniProtKB-ARBA"/>
</dbReference>
<protein>
    <recommendedName>
        <fullName evidence="15">AAA+ ATPase domain-containing protein</fullName>
    </recommendedName>
</protein>
<dbReference type="InterPro" id="IPR055414">
    <property type="entry name" value="LRR_R13L4/SHOC2-like"/>
</dbReference>
<dbReference type="Pfam" id="PF23559">
    <property type="entry name" value="WHD_DRP"/>
    <property type="match status" value="1"/>
</dbReference>
<dbReference type="Pfam" id="PF23598">
    <property type="entry name" value="LRR_14"/>
    <property type="match status" value="1"/>
</dbReference>
<gene>
    <name evidence="13" type="primary">LOC101767017</name>
    <name evidence="12" type="ORF">SETIT_8G155500v2</name>
</gene>
<evidence type="ECO:0000259" key="8">
    <source>
        <dbReference type="Pfam" id="PF00931"/>
    </source>
</evidence>
<dbReference type="FunFam" id="1.10.10.10:FF:000322">
    <property type="entry name" value="Probable disease resistance protein At1g63360"/>
    <property type="match status" value="1"/>
</dbReference>
<dbReference type="eggNOG" id="KOG4658">
    <property type="taxonomic scope" value="Eukaryota"/>
</dbReference>
<dbReference type="RefSeq" id="XP_022684790.1">
    <property type="nucleotide sequence ID" value="XM_022829055.1"/>
</dbReference>
<evidence type="ECO:0000256" key="4">
    <source>
        <dbReference type="ARBA" id="ARBA00022741"/>
    </source>
</evidence>
<feature type="domain" description="Disease resistance protein winged helix" evidence="10">
    <location>
        <begin position="427"/>
        <end position="496"/>
    </location>
</feature>
<dbReference type="EnsemblPlants" id="KQK94977">
    <property type="protein sequence ID" value="KQK94977"/>
    <property type="gene ID" value="SETIT_025883mg"/>
</dbReference>
<dbReference type="Gramene" id="KQK94978">
    <property type="protein sequence ID" value="KQK94978"/>
    <property type="gene ID" value="SETIT_025883mg"/>
</dbReference>
<dbReference type="EnsemblPlants" id="KQK94976">
    <property type="protein sequence ID" value="KQK94976"/>
    <property type="gene ID" value="SETIT_025883mg"/>
</dbReference>
<dbReference type="Pfam" id="PF18052">
    <property type="entry name" value="Rx_N"/>
    <property type="match status" value="1"/>
</dbReference>
<dbReference type="Gramene" id="KQK94976">
    <property type="protein sequence ID" value="KQK94976"/>
    <property type="gene ID" value="SETIT_025883mg"/>
</dbReference>
<dbReference type="OMA" id="GWICISK"/>
<evidence type="ECO:0000256" key="2">
    <source>
        <dbReference type="ARBA" id="ARBA00022614"/>
    </source>
</evidence>
<dbReference type="HOGENOM" id="CLU_000837_8_6_1"/>
<dbReference type="RefSeq" id="XP_022684797.1">
    <property type="nucleotide sequence ID" value="XM_022829062.1"/>
</dbReference>
<dbReference type="EnsemblPlants" id="KQK94980">
    <property type="protein sequence ID" value="KQK94980"/>
    <property type="gene ID" value="SETIT_025883mg"/>
</dbReference>
<dbReference type="InterPro" id="IPR058922">
    <property type="entry name" value="WHD_DRP"/>
</dbReference>
<comment type="similarity">
    <text evidence="1">Belongs to the disease resistance NB-LRR family.</text>
</comment>
<evidence type="ECO:0000313" key="12">
    <source>
        <dbReference type="EMBL" id="RCV38597.1"/>
    </source>
</evidence>
<dbReference type="Proteomes" id="UP000004995">
    <property type="component" value="Unassembled WGS sequence"/>
</dbReference>
<evidence type="ECO:0000313" key="13">
    <source>
        <dbReference type="EnsemblPlants" id="KQK94976"/>
    </source>
</evidence>
<dbReference type="KEGG" id="sita:101767017"/>
<dbReference type="Gramene" id="KQK94980">
    <property type="protein sequence ID" value="KQK94980"/>
    <property type="gene ID" value="SETIT_025883mg"/>
</dbReference>
<dbReference type="InterPro" id="IPR002182">
    <property type="entry name" value="NB-ARC"/>
</dbReference>
<dbReference type="SUPFAM" id="SSF52058">
    <property type="entry name" value="L domain-like"/>
    <property type="match status" value="1"/>
</dbReference>
<dbReference type="Gene3D" id="3.80.10.10">
    <property type="entry name" value="Ribonuclease Inhibitor"/>
    <property type="match status" value="2"/>
</dbReference>
<dbReference type="RefSeq" id="XP_022684798.1">
    <property type="nucleotide sequence ID" value="XM_022829063.1"/>
</dbReference>
<dbReference type="GO" id="GO:0009626">
    <property type="term" value="P:plant-type hypersensitive response"/>
    <property type="evidence" value="ECO:0007669"/>
    <property type="project" value="UniProtKB-ARBA"/>
</dbReference>
<dbReference type="Gramene" id="KQK94977">
    <property type="protein sequence ID" value="KQK94977"/>
    <property type="gene ID" value="SETIT_025883mg"/>
</dbReference>
<dbReference type="PANTHER" id="PTHR23155">
    <property type="entry name" value="DISEASE RESISTANCE PROTEIN RP"/>
    <property type="match status" value="1"/>
</dbReference>
<evidence type="ECO:0000259" key="11">
    <source>
        <dbReference type="Pfam" id="PF23598"/>
    </source>
</evidence>
<dbReference type="RefSeq" id="XP_022684789.1">
    <property type="nucleotide sequence ID" value="XM_022829054.1"/>
</dbReference>
<dbReference type="CDD" id="cd14798">
    <property type="entry name" value="RX-CC_like"/>
    <property type="match status" value="1"/>
</dbReference>
<reference evidence="13" key="3">
    <citation type="submission" date="2018-08" db="UniProtKB">
        <authorList>
            <consortium name="EnsemblPlants"/>
        </authorList>
    </citation>
    <scope>IDENTIFICATION</scope>
    <source>
        <strain evidence="13">Yugu1</strain>
    </source>
</reference>
<reference evidence="12" key="2">
    <citation type="submission" date="2015-07" db="EMBL/GenBank/DDBJ databases">
        <authorList>
            <person name="Noorani M."/>
        </authorList>
    </citation>
    <scope>NUCLEOTIDE SEQUENCE</scope>
    <source>
        <strain evidence="12">Yugu1</strain>
    </source>
</reference>
<dbReference type="GeneID" id="101767017"/>
<dbReference type="RefSeq" id="XP_022684793.1">
    <property type="nucleotide sequence ID" value="XM_022829058.1"/>
</dbReference>
<reference evidence="12 14" key="1">
    <citation type="journal article" date="2012" name="Nat. Biotechnol.">
        <title>Reference genome sequence of the model plant Setaria.</title>
        <authorList>
            <person name="Bennetzen J.L."/>
            <person name="Schmutz J."/>
            <person name="Wang H."/>
            <person name="Percifield R."/>
            <person name="Hawkins J."/>
            <person name="Pontaroli A.C."/>
            <person name="Estep M."/>
            <person name="Feng L."/>
            <person name="Vaughn J.N."/>
            <person name="Grimwood J."/>
            <person name="Jenkins J."/>
            <person name="Barry K."/>
            <person name="Lindquist E."/>
            <person name="Hellsten U."/>
            <person name="Deshpande S."/>
            <person name="Wang X."/>
            <person name="Wu X."/>
            <person name="Mitros T."/>
            <person name="Triplett J."/>
            <person name="Yang X."/>
            <person name="Ye C.Y."/>
            <person name="Mauro-Herrera M."/>
            <person name="Wang L."/>
            <person name="Li P."/>
            <person name="Sharma M."/>
            <person name="Sharma R."/>
            <person name="Ronald P.C."/>
            <person name="Panaud O."/>
            <person name="Kellogg E.A."/>
            <person name="Brutnell T.P."/>
            <person name="Doust A.N."/>
            <person name="Tuskan G.A."/>
            <person name="Rokhsar D."/>
            <person name="Devos K.M."/>
        </authorList>
    </citation>
    <scope>NUCLEOTIDE SEQUENCE [LARGE SCALE GENOMIC DNA]</scope>
    <source>
        <strain evidence="14">cv. Yugu1</strain>
        <strain evidence="12">Yugu1</strain>
    </source>
</reference>
<dbReference type="RefSeq" id="XP_012703932.1">
    <property type="nucleotide sequence ID" value="XM_012848478.2"/>
</dbReference>
<evidence type="ECO:0000256" key="3">
    <source>
        <dbReference type="ARBA" id="ARBA00022737"/>
    </source>
</evidence>
<evidence type="ECO:0000256" key="1">
    <source>
        <dbReference type="ARBA" id="ARBA00008894"/>
    </source>
</evidence>
<evidence type="ECO:0000259" key="10">
    <source>
        <dbReference type="Pfam" id="PF23559"/>
    </source>
</evidence>
<evidence type="ECO:0008006" key="15">
    <source>
        <dbReference type="Google" id="ProtNLM"/>
    </source>
</evidence>
<dbReference type="RefSeq" id="XP_022684796.1">
    <property type="nucleotide sequence ID" value="XM_022829061.1"/>
</dbReference>
<feature type="region of interest" description="Disordered" evidence="7">
    <location>
        <begin position="865"/>
        <end position="884"/>
    </location>
</feature>
<dbReference type="GO" id="GO:0002758">
    <property type="term" value="P:innate immune response-activating signaling pathway"/>
    <property type="evidence" value="ECO:0007669"/>
    <property type="project" value="UniProtKB-ARBA"/>
</dbReference>
<dbReference type="SUPFAM" id="SSF52540">
    <property type="entry name" value="P-loop containing nucleoside triphosphate hydrolases"/>
    <property type="match status" value="1"/>
</dbReference>
<dbReference type="PANTHER" id="PTHR23155:SF872">
    <property type="entry name" value="OS02G0456800 PROTEIN"/>
    <property type="match status" value="1"/>
</dbReference>
<proteinExistence type="inferred from homology"/>
<evidence type="ECO:0000256" key="5">
    <source>
        <dbReference type="ARBA" id="ARBA00022821"/>
    </source>
</evidence>
<keyword evidence="5" id="KW-0611">Plant defense</keyword>
<evidence type="ECO:0000259" key="9">
    <source>
        <dbReference type="Pfam" id="PF18052"/>
    </source>
</evidence>
<dbReference type="Gramene" id="KQK94979">
    <property type="protein sequence ID" value="KQK94979"/>
    <property type="gene ID" value="SETIT_025883mg"/>
</dbReference>
<dbReference type="GO" id="GO:0043531">
    <property type="term" value="F:ADP binding"/>
    <property type="evidence" value="ECO:0007669"/>
    <property type="project" value="InterPro"/>
</dbReference>
<dbReference type="Gene3D" id="1.10.10.10">
    <property type="entry name" value="Winged helix-like DNA-binding domain superfamily/Winged helix DNA-binding domain"/>
    <property type="match status" value="1"/>
</dbReference>
<dbReference type="InterPro" id="IPR036388">
    <property type="entry name" value="WH-like_DNA-bd_sf"/>
</dbReference>
<dbReference type="Pfam" id="PF00931">
    <property type="entry name" value="NB-ARC"/>
    <property type="match status" value="1"/>
</dbReference>
<dbReference type="EnsemblPlants" id="KQK94979">
    <property type="protein sequence ID" value="KQK94979"/>
    <property type="gene ID" value="SETIT_025883mg"/>
</dbReference>
<keyword evidence="6" id="KW-0175">Coiled coil</keyword>
<dbReference type="RefSeq" id="XP_022684794.1">
    <property type="nucleotide sequence ID" value="XM_022829059.1"/>
</dbReference>
<evidence type="ECO:0000256" key="6">
    <source>
        <dbReference type="ARBA" id="ARBA00023054"/>
    </source>
</evidence>
<dbReference type="PRINTS" id="PR00364">
    <property type="entry name" value="DISEASERSIST"/>
</dbReference>
<dbReference type="RefSeq" id="XP_022684788.1">
    <property type="nucleotide sequence ID" value="XM_022829053.1"/>
</dbReference>
<dbReference type="InterPro" id="IPR032675">
    <property type="entry name" value="LRR_dom_sf"/>
</dbReference>
<evidence type="ECO:0000256" key="7">
    <source>
        <dbReference type="SAM" id="MobiDB-lite"/>
    </source>
</evidence>
<dbReference type="EnsemblPlants" id="KQK94978">
    <property type="protein sequence ID" value="KQK94978"/>
    <property type="gene ID" value="SETIT_025883mg"/>
</dbReference>
<accession>K3ZH32</accession>
<dbReference type="RefSeq" id="XP_022684791.1">
    <property type="nucleotide sequence ID" value="XM_022829056.1"/>
</dbReference>
<dbReference type="RefSeq" id="XP_022684792.1">
    <property type="nucleotide sequence ID" value="XM_022829057.1"/>
</dbReference>
<dbReference type="Gene3D" id="3.40.50.300">
    <property type="entry name" value="P-loop containing nucleotide triphosphate hydrolases"/>
    <property type="match status" value="1"/>
</dbReference>
<organism evidence="13 14">
    <name type="scientific">Setaria italica</name>
    <name type="common">Foxtail millet</name>
    <name type="synonym">Panicum italicum</name>
    <dbReference type="NCBI Taxonomy" id="4555"/>
    <lineage>
        <taxon>Eukaryota</taxon>
        <taxon>Viridiplantae</taxon>
        <taxon>Streptophyta</taxon>
        <taxon>Embryophyta</taxon>
        <taxon>Tracheophyta</taxon>
        <taxon>Spermatophyta</taxon>
        <taxon>Magnoliopsida</taxon>
        <taxon>Liliopsida</taxon>
        <taxon>Poales</taxon>
        <taxon>Poaceae</taxon>
        <taxon>PACMAD clade</taxon>
        <taxon>Panicoideae</taxon>
        <taxon>Panicodae</taxon>
        <taxon>Paniceae</taxon>
        <taxon>Cenchrinae</taxon>
        <taxon>Setaria</taxon>
    </lineage>
</organism>
<keyword evidence="2" id="KW-0433">Leucine-rich repeat</keyword>
<dbReference type="EMBL" id="AGNK02005047">
    <property type="status" value="NOT_ANNOTATED_CDS"/>
    <property type="molecule type" value="Genomic_DNA"/>
</dbReference>
<keyword evidence="14" id="KW-1185">Reference proteome</keyword>
<dbReference type="RefSeq" id="XP_022684795.1">
    <property type="nucleotide sequence ID" value="XM_022829060.1"/>
</dbReference>
<dbReference type="Gene3D" id="1.20.5.4130">
    <property type="match status" value="1"/>
</dbReference>
<dbReference type="InterPro" id="IPR038005">
    <property type="entry name" value="RX-like_CC"/>
</dbReference>
<dbReference type="OrthoDB" id="1050628at2759"/>
<dbReference type="InterPro" id="IPR044974">
    <property type="entry name" value="Disease_R_plants"/>
</dbReference>
<evidence type="ECO:0000313" key="14">
    <source>
        <dbReference type="Proteomes" id="UP000004995"/>
    </source>
</evidence>
<name>K3ZH32_SETIT</name>
<dbReference type="AlphaFoldDB" id="K3ZH32"/>
<dbReference type="InterPro" id="IPR041118">
    <property type="entry name" value="Rx_N"/>
</dbReference>
<keyword evidence="4" id="KW-0547">Nucleotide-binding</keyword>
<feature type="domain" description="NB-ARC" evidence="8">
    <location>
        <begin position="187"/>
        <end position="336"/>
    </location>
</feature>
<dbReference type="InterPro" id="IPR027417">
    <property type="entry name" value="P-loop_NTPase"/>
</dbReference>
<keyword evidence="3" id="KW-0677">Repeat</keyword>
<sequence>MATILFSFVGSCIQKLQEIITEEAIQILGVKQVLIDLQQTMTQIQCYLRDADRRRIEDLAVRNWIGELKDAMYDADDIIDLARAKGSKLLGENSSSLSRKLTPCNGFPLISCFSTIWTRRQISVQIRIINKRIERIAELGTKFKFDIEPVARISIIGKTSCLVEPNLVGKETLLACRKMVELIISHEKKEIYKIGIVGTGGVGKTTLAQKIYNDPKINGTFSKQGWICISKDYFDKDLLKQVLRTFGAHYEQDETVAELSVKLATTVRNKSFFLVLDDIWEHEVWTNLLRQPLDTAEKGIILVTTRNDLVARAIGVEEDVHRVELMSADVGWELLWRSMNISEETTLQHLKTMGIEIVQICGGLPLAIKVIASVLATKEKTENEWRKVINKSSPSMSKLPVELRGALYLSYDDLPQQLKQCFLYCGLYPEDFIMDRDDLIRFWVAEGFVEEQKGKLLEDTADEYYYELIYRNLLQPDVDFVDHSKCKIHDMLRQLAQHLSGEEVFCGDSELLEAKSLPKLRRVTIATGNQFSISPGVQKEQIRVRTLVTMCKSLEVENAIFKRLLKIRVLVLADSIVQSIPDSIGSLIHLRMLNLDKTDISDIPESIHCLINLQILNLEGCHALHNLPLAITRLCNLRRLGLNGTPIDQVPKGISKLKFLNDLECAPIGCDNVNSNKVQDGWSLEELGPLLQMRRLIMIKLERASPVCANTLLVDKKYLKHLRMSCTEERGDQPYSEEDVTNIEKVFEQLIPPQNLEALRIWHFFGQRYPYWLGTTHLSSLKYFTLEGCKSCVHLPPLGQLPNLKYLKINQAFAVTKIGPEFFGNSRSTKIVAFPKLEVLLFYDMPNLEEWTFVVEEEEAIAAGKEGEEDGAAAKQKGEAPPPRMQLLPHLEKLEIICCLKLRALPRQLGQEATSLKKLQLRHVNSLKVVEDLMFLSDLLLIANCESLERVSNLPQARELRVQGSPCLTCIEKLDNLQLLGLHESMQEVSSLWLPRLQQQCRQVHGEDFDVFNWT</sequence>
<dbReference type="STRING" id="4555.K3ZH32"/>